<evidence type="ECO:0000313" key="3">
    <source>
        <dbReference type="Proteomes" id="UP001341840"/>
    </source>
</evidence>
<accession>A0ABU6ZGL7</accession>
<name>A0ABU6ZGL7_9FABA</name>
<keyword evidence="3" id="KW-1185">Reference proteome</keyword>
<feature type="non-terminal residue" evidence="2">
    <location>
        <position position="61"/>
    </location>
</feature>
<comment type="caution">
    <text evidence="2">The sequence shown here is derived from an EMBL/GenBank/DDBJ whole genome shotgun (WGS) entry which is preliminary data.</text>
</comment>
<evidence type="ECO:0000256" key="1">
    <source>
        <dbReference type="SAM" id="MobiDB-lite"/>
    </source>
</evidence>
<feature type="compositionally biased region" description="Low complexity" evidence="1">
    <location>
        <begin position="13"/>
        <end position="25"/>
    </location>
</feature>
<feature type="region of interest" description="Disordered" evidence="1">
    <location>
        <begin position="1"/>
        <end position="25"/>
    </location>
</feature>
<dbReference type="EMBL" id="JASCZI010272220">
    <property type="protein sequence ID" value="MED6221110.1"/>
    <property type="molecule type" value="Genomic_DNA"/>
</dbReference>
<evidence type="ECO:0000313" key="2">
    <source>
        <dbReference type="EMBL" id="MED6221110.1"/>
    </source>
</evidence>
<gene>
    <name evidence="2" type="ORF">PIB30_051211</name>
</gene>
<protein>
    <submittedName>
        <fullName evidence="2">Uncharacterized protein</fullName>
    </submittedName>
</protein>
<feature type="compositionally biased region" description="Gly residues" evidence="1">
    <location>
        <begin position="52"/>
        <end position="61"/>
    </location>
</feature>
<organism evidence="2 3">
    <name type="scientific">Stylosanthes scabra</name>
    <dbReference type="NCBI Taxonomy" id="79078"/>
    <lineage>
        <taxon>Eukaryota</taxon>
        <taxon>Viridiplantae</taxon>
        <taxon>Streptophyta</taxon>
        <taxon>Embryophyta</taxon>
        <taxon>Tracheophyta</taxon>
        <taxon>Spermatophyta</taxon>
        <taxon>Magnoliopsida</taxon>
        <taxon>eudicotyledons</taxon>
        <taxon>Gunneridae</taxon>
        <taxon>Pentapetalae</taxon>
        <taxon>rosids</taxon>
        <taxon>fabids</taxon>
        <taxon>Fabales</taxon>
        <taxon>Fabaceae</taxon>
        <taxon>Papilionoideae</taxon>
        <taxon>50 kb inversion clade</taxon>
        <taxon>dalbergioids sensu lato</taxon>
        <taxon>Dalbergieae</taxon>
        <taxon>Pterocarpus clade</taxon>
        <taxon>Stylosanthes</taxon>
    </lineage>
</organism>
<dbReference type="Proteomes" id="UP001341840">
    <property type="component" value="Unassembled WGS sequence"/>
</dbReference>
<reference evidence="2 3" key="1">
    <citation type="journal article" date="2023" name="Plants (Basel)">
        <title>Bridging the Gap: Combining Genomics and Transcriptomics Approaches to Understand Stylosanthes scabra, an Orphan Legume from the Brazilian Caatinga.</title>
        <authorList>
            <person name="Ferreira-Neto J.R.C."/>
            <person name="da Silva M.D."/>
            <person name="Binneck E."/>
            <person name="de Melo N.F."/>
            <person name="da Silva R.H."/>
            <person name="de Melo A.L.T.M."/>
            <person name="Pandolfi V."/>
            <person name="Bustamante F.O."/>
            <person name="Brasileiro-Vidal A.C."/>
            <person name="Benko-Iseppon A.M."/>
        </authorList>
    </citation>
    <scope>NUCLEOTIDE SEQUENCE [LARGE SCALE GENOMIC DNA]</scope>
    <source>
        <tissue evidence="2">Leaves</tissue>
    </source>
</reference>
<feature type="non-terminal residue" evidence="2">
    <location>
        <position position="1"/>
    </location>
</feature>
<sequence length="61" mass="6406">RTSAVSATAAERTSTAFSPFSSSPNRSFSIYLSLFRHGNHKRSFKGDSINHGDGGTVAGSS</sequence>
<feature type="region of interest" description="Disordered" evidence="1">
    <location>
        <begin position="42"/>
        <end position="61"/>
    </location>
</feature>
<proteinExistence type="predicted"/>